<dbReference type="WBParaSite" id="PS1159_v2.g15795.t1">
    <property type="protein sequence ID" value="PS1159_v2.g15795.t1"/>
    <property type="gene ID" value="PS1159_v2.g15795"/>
</dbReference>
<protein>
    <submittedName>
        <fullName evidence="2">Uncharacterized protein</fullName>
    </submittedName>
</protein>
<dbReference type="Proteomes" id="UP000887580">
    <property type="component" value="Unplaced"/>
</dbReference>
<organism evidence="1 2">
    <name type="scientific">Panagrolaimus sp. PS1159</name>
    <dbReference type="NCBI Taxonomy" id="55785"/>
    <lineage>
        <taxon>Eukaryota</taxon>
        <taxon>Metazoa</taxon>
        <taxon>Ecdysozoa</taxon>
        <taxon>Nematoda</taxon>
        <taxon>Chromadorea</taxon>
        <taxon>Rhabditida</taxon>
        <taxon>Tylenchina</taxon>
        <taxon>Panagrolaimomorpha</taxon>
        <taxon>Panagrolaimoidea</taxon>
        <taxon>Panagrolaimidae</taxon>
        <taxon>Panagrolaimus</taxon>
    </lineage>
</organism>
<accession>A0AC35FBI2</accession>
<evidence type="ECO:0000313" key="1">
    <source>
        <dbReference type="Proteomes" id="UP000887580"/>
    </source>
</evidence>
<reference evidence="2" key="1">
    <citation type="submission" date="2022-11" db="UniProtKB">
        <authorList>
            <consortium name="WormBaseParasite"/>
        </authorList>
    </citation>
    <scope>IDENTIFICATION</scope>
</reference>
<proteinExistence type="predicted"/>
<evidence type="ECO:0000313" key="2">
    <source>
        <dbReference type="WBParaSite" id="PS1159_v2.g15795.t1"/>
    </source>
</evidence>
<name>A0AC35FBI2_9BILA</name>
<sequence length="488" mass="55182">MEDSSCREIDQEYLDKLEHRLNKLKDPSVNQPKPQQIIKDISGRKDLQLFNLITGADLKFDDNFVDDKPIQASWLKKKAFPQTVAVSVTEIVPLIKHEQLEIQQQKEAEKEESEGHENGENLTKMPVIVIIDIYGTVHWAVKGTSIELMPLLNEKKGHLRDGLLELVATDIALVSRSTDEFYIASCWVINDEFFVPIKYFAAFFKIIDGIPELWKKFDLTNAPTYCRLTMTSPLHSDELYFLIFSHSIEARTFAINHSEKSLESIENIGDVFPVLDVGSLPGAAIKSHCWIAQGYRFSVVGFDTGYVMAAVCTMESGTIIDRKAIKFSGPISVLKLIDRNDEQLETGVFVSSSIGPAVLWSLRLEDEFLQWKIRSELQHSECCDSIISGNTNSEFVFIGTYTEQILVYRLEDVLKLSVAPIISEIHVGSPILSIQYIPADDSLIILSYKGVHKFVQPKNRTFEAIINLETTIDSITEFNENIDLTPLE</sequence>